<keyword evidence="3 5" id="KW-1133">Transmembrane helix</keyword>
<keyword evidence="6" id="KW-0012">Acyltransferase</keyword>
<dbReference type="RefSeq" id="WP_379932036.1">
    <property type="nucleotide sequence ID" value="NZ_JBHTHY010000003.1"/>
</dbReference>
<dbReference type="Proteomes" id="UP001597012">
    <property type="component" value="Unassembled WGS sequence"/>
</dbReference>
<accession>A0ABW3AZT7</accession>
<keyword evidence="4 5" id="KW-0472">Membrane</keyword>
<dbReference type="GO" id="GO:0016746">
    <property type="term" value="F:acyltransferase activity"/>
    <property type="evidence" value="ECO:0007669"/>
    <property type="project" value="UniProtKB-KW"/>
</dbReference>
<evidence type="ECO:0000256" key="5">
    <source>
        <dbReference type="SAM" id="Phobius"/>
    </source>
</evidence>
<evidence type="ECO:0000256" key="1">
    <source>
        <dbReference type="ARBA" id="ARBA00004141"/>
    </source>
</evidence>
<dbReference type="EC" id="2.3.-.-" evidence="6"/>
<keyword evidence="2 5" id="KW-0812">Transmembrane</keyword>
<feature type="transmembrane region" description="Helical" evidence="5">
    <location>
        <begin position="121"/>
        <end position="141"/>
    </location>
</feature>
<name>A0ABW3AZT7_9FLAO</name>
<dbReference type="PANTHER" id="PTHR31595">
    <property type="entry name" value="LONG-CHAIN-ALCOHOL O-FATTY-ACYLTRANSFERASE 3-RELATED"/>
    <property type="match status" value="1"/>
</dbReference>
<dbReference type="EMBL" id="JBHTHY010000003">
    <property type="protein sequence ID" value="MFD0796299.1"/>
    <property type="molecule type" value="Genomic_DNA"/>
</dbReference>
<evidence type="ECO:0000256" key="3">
    <source>
        <dbReference type="ARBA" id="ARBA00022989"/>
    </source>
</evidence>
<evidence type="ECO:0000256" key="4">
    <source>
        <dbReference type="ARBA" id="ARBA00023136"/>
    </source>
</evidence>
<protein>
    <submittedName>
        <fullName evidence="6">MBOAT family O-acyltransferase</fullName>
        <ecNumber evidence="6">2.3.-.-</ecNumber>
    </submittedName>
</protein>
<comment type="subcellular location">
    <subcellularLocation>
        <location evidence="1">Membrane</location>
        <topology evidence="1">Multi-pass membrane protein</topology>
    </subcellularLocation>
</comment>
<sequence>MSKRNSLSDYVKSVNGVPLGHSKSLRNMLNNSLGANSFSSFWRYWNPIWSYYLRYFVYRPLRNFFPEKVAIIATFLVSGGIHDVAVLLITGQGSFIITIWFGIMAFVVVLEDFAKISLKKFIFPFKALIHVMTISTCYVLARLLLTL</sequence>
<gene>
    <name evidence="6" type="ORF">ACFQZJ_02415</name>
</gene>
<feature type="transmembrane region" description="Helical" evidence="5">
    <location>
        <begin position="95"/>
        <end position="114"/>
    </location>
</feature>
<evidence type="ECO:0000256" key="2">
    <source>
        <dbReference type="ARBA" id="ARBA00022692"/>
    </source>
</evidence>
<evidence type="ECO:0000313" key="7">
    <source>
        <dbReference type="Proteomes" id="UP001597012"/>
    </source>
</evidence>
<keyword evidence="6" id="KW-0808">Transferase</keyword>
<dbReference type="InterPro" id="IPR004299">
    <property type="entry name" value="MBOAT_fam"/>
</dbReference>
<comment type="caution">
    <text evidence="6">The sequence shown here is derived from an EMBL/GenBank/DDBJ whole genome shotgun (WGS) entry which is preliminary data.</text>
</comment>
<dbReference type="PANTHER" id="PTHR31595:SF57">
    <property type="entry name" value="OS04G0481900 PROTEIN"/>
    <property type="match status" value="1"/>
</dbReference>
<evidence type="ECO:0000313" key="6">
    <source>
        <dbReference type="EMBL" id="MFD0796299.1"/>
    </source>
</evidence>
<organism evidence="6 7">
    <name type="scientific">Maribacter chungangensis</name>
    <dbReference type="NCBI Taxonomy" id="1069117"/>
    <lineage>
        <taxon>Bacteria</taxon>
        <taxon>Pseudomonadati</taxon>
        <taxon>Bacteroidota</taxon>
        <taxon>Flavobacteriia</taxon>
        <taxon>Flavobacteriales</taxon>
        <taxon>Flavobacteriaceae</taxon>
        <taxon>Maribacter</taxon>
    </lineage>
</organism>
<dbReference type="Pfam" id="PF03062">
    <property type="entry name" value="MBOAT"/>
    <property type="match status" value="1"/>
</dbReference>
<dbReference type="InterPro" id="IPR044851">
    <property type="entry name" value="Wax_synthase"/>
</dbReference>
<proteinExistence type="predicted"/>
<keyword evidence="7" id="KW-1185">Reference proteome</keyword>
<reference evidence="7" key="1">
    <citation type="journal article" date="2019" name="Int. J. Syst. Evol. Microbiol.">
        <title>The Global Catalogue of Microorganisms (GCM) 10K type strain sequencing project: providing services to taxonomists for standard genome sequencing and annotation.</title>
        <authorList>
            <consortium name="The Broad Institute Genomics Platform"/>
            <consortium name="The Broad Institute Genome Sequencing Center for Infectious Disease"/>
            <person name="Wu L."/>
            <person name="Ma J."/>
        </authorList>
    </citation>
    <scope>NUCLEOTIDE SEQUENCE [LARGE SCALE GENOMIC DNA]</scope>
    <source>
        <strain evidence="7">CCUG 61948</strain>
    </source>
</reference>